<dbReference type="SMART" id="SM00477">
    <property type="entry name" value="NUC"/>
    <property type="match status" value="1"/>
</dbReference>
<dbReference type="GO" id="GO:0004521">
    <property type="term" value="F:RNA endonuclease activity"/>
    <property type="evidence" value="ECO:0007669"/>
    <property type="project" value="TreeGrafter"/>
</dbReference>
<evidence type="ECO:0000256" key="4">
    <source>
        <dbReference type="SAM" id="MobiDB-lite"/>
    </source>
</evidence>
<dbReference type="GO" id="GO:0046872">
    <property type="term" value="F:metal ion binding"/>
    <property type="evidence" value="ECO:0007669"/>
    <property type="project" value="UniProtKB-KW"/>
</dbReference>
<proteinExistence type="inferred from homology"/>
<dbReference type="InterPro" id="IPR001604">
    <property type="entry name" value="Endo_G_ENPP1-like_dom"/>
</dbReference>
<dbReference type="SMART" id="SM00892">
    <property type="entry name" value="Endonuclease_NS"/>
    <property type="match status" value="1"/>
</dbReference>
<sequence length="512" mass="57530">MSKGLLDLCRWFHTSESDGTGKSTLEKGGRDPDKTLDQIADDLLSDFKDWESFNKAEENIKMKYDIKMEHEHNCWPEDDIKRALGEIQRMDKNSDKRKDWSVVIILQMVKRSFVCGECKLQAAQENRNARTDEQGCETTPSLKGNSNASQNNAELETVGAAGGLIQPSGPKRTTSSPYRAPDSQDRPGEAIYIQGCETTPSLKGNSNASQNNAELETVGAAGGLIQPSGPKQTTSSPYRAHDSQDRPGEAIYIHIPFHVMLCNELHIQELPIQEAQPVVSQYKLRSGSPSPINETLMKRKSYTMSINNETRQIKWVYEILNKTTLADNCVRQKEFGNPYHRGHLAADRNHKWCREAFSDANLNINLVPQHKTLNKGPWIMAENRCRDLTNGGNNVHVYTGPLYINDESGQMGYGVREGKLVPTYFFKVIIVEKDDGTVLKPECYLMPNQNPAHSDLEKYIVDINDLQSLSGLTFIERRPNVSQMDRKISLTCYGDDVNAQSSHANIVVRILI</sequence>
<feature type="domain" description="ENPP1-3/EXOG-like endonuclease/phosphodiesterase" evidence="5">
    <location>
        <begin position="299"/>
        <end position="481"/>
    </location>
</feature>
<evidence type="ECO:0000313" key="8">
    <source>
        <dbReference type="Proteomes" id="UP001364617"/>
    </source>
</evidence>
<feature type="compositionally biased region" description="Polar residues" evidence="4">
    <location>
        <begin position="136"/>
        <end position="154"/>
    </location>
</feature>
<evidence type="ECO:0000313" key="7">
    <source>
        <dbReference type="EMBL" id="KAK7175473.1"/>
    </source>
</evidence>
<evidence type="ECO:0000259" key="6">
    <source>
        <dbReference type="SMART" id="SM00892"/>
    </source>
</evidence>
<comment type="similarity">
    <text evidence="1">Belongs to the DNA/RNA non-specific endonuclease family.</text>
</comment>
<feature type="binding site" evidence="3">
    <location>
        <position position="374"/>
    </location>
    <ligand>
        <name>Mg(2+)</name>
        <dbReference type="ChEBI" id="CHEBI:18420"/>
        <note>catalytic</note>
    </ligand>
</feature>
<feature type="domain" description="DNA/RNA non-specific endonuclease/pyrophosphatase/phosphodiesterase" evidence="6">
    <location>
        <begin position="298"/>
        <end position="481"/>
    </location>
</feature>
<dbReference type="AlphaFoldDB" id="A0AAN9DKJ5"/>
<dbReference type="GO" id="GO:0003676">
    <property type="term" value="F:nucleic acid binding"/>
    <property type="evidence" value="ECO:0007669"/>
    <property type="project" value="InterPro"/>
</dbReference>
<evidence type="ECO:0000259" key="5">
    <source>
        <dbReference type="SMART" id="SM00477"/>
    </source>
</evidence>
<dbReference type="GO" id="GO:0005743">
    <property type="term" value="C:mitochondrial inner membrane"/>
    <property type="evidence" value="ECO:0007669"/>
    <property type="project" value="TreeGrafter"/>
</dbReference>
<accession>A0AAN9DKJ5</accession>
<dbReference type="GO" id="GO:0006309">
    <property type="term" value="P:apoptotic DNA fragmentation"/>
    <property type="evidence" value="ECO:0007669"/>
    <property type="project" value="TreeGrafter"/>
</dbReference>
<protein>
    <submittedName>
        <fullName evidence="7">Uncharacterized protein</fullName>
    </submittedName>
</protein>
<organism evidence="7 8">
    <name type="scientific">Phoxinus phoxinus</name>
    <name type="common">Eurasian minnow</name>
    <dbReference type="NCBI Taxonomy" id="58324"/>
    <lineage>
        <taxon>Eukaryota</taxon>
        <taxon>Metazoa</taxon>
        <taxon>Chordata</taxon>
        <taxon>Craniata</taxon>
        <taxon>Vertebrata</taxon>
        <taxon>Euteleostomi</taxon>
        <taxon>Actinopterygii</taxon>
        <taxon>Neopterygii</taxon>
        <taxon>Teleostei</taxon>
        <taxon>Ostariophysi</taxon>
        <taxon>Cypriniformes</taxon>
        <taxon>Leuciscidae</taxon>
        <taxon>Phoxininae</taxon>
        <taxon>Phoxinus</taxon>
    </lineage>
</organism>
<dbReference type="GO" id="GO:0005634">
    <property type="term" value="C:nucleus"/>
    <property type="evidence" value="ECO:0007669"/>
    <property type="project" value="TreeGrafter"/>
</dbReference>
<gene>
    <name evidence="7" type="ORF">R3I93_002398</name>
</gene>
<dbReference type="Gene3D" id="3.40.570.10">
    <property type="entry name" value="Extracellular Endonuclease, subunit A"/>
    <property type="match status" value="1"/>
</dbReference>
<feature type="region of interest" description="Disordered" evidence="4">
    <location>
        <begin position="222"/>
        <end position="244"/>
    </location>
</feature>
<evidence type="ECO:0000256" key="1">
    <source>
        <dbReference type="ARBA" id="ARBA00010052"/>
    </source>
</evidence>
<keyword evidence="3" id="KW-0479">Metal-binding</keyword>
<dbReference type="Pfam" id="PF01223">
    <property type="entry name" value="Endonuclease_NS"/>
    <property type="match status" value="1"/>
</dbReference>
<dbReference type="EMBL" id="JAYKXH010000002">
    <property type="protein sequence ID" value="KAK7175473.1"/>
    <property type="molecule type" value="Genomic_DNA"/>
</dbReference>
<evidence type="ECO:0000256" key="3">
    <source>
        <dbReference type="PIRSR" id="PIRSR640255-2"/>
    </source>
</evidence>
<dbReference type="PANTHER" id="PTHR13966:SF5">
    <property type="entry name" value="ENDONUCLEASE G, MITOCHONDRIAL"/>
    <property type="match status" value="1"/>
</dbReference>
<keyword evidence="8" id="KW-1185">Reference proteome</keyword>
<feature type="region of interest" description="Disordered" evidence="4">
    <location>
        <begin position="124"/>
        <end position="187"/>
    </location>
</feature>
<comment type="caution">
    <text evidence="7">The sequence shown here is derived from an EMBL/GenBank/DDBJ whole genome shotgun (WGS) entry which is preliminary data.</text>
</comment>
<dbReference type="InterPro" id="IPR020821">
    <property type="entry name" value="ENPP1-3/EXOG-like_nuc-like"/>
</dbReference>
<name>A0AAN9DKJ5_9TELE</name>
<dbReference type="GO" id="GO:0000014">
    <property type="term" value="F:single-stranded DNA endodeoxyribonuclease activity"/>
    <property type="evidence" value="ECO:0007669"/>
    <property type="project" value="TreeGrafter"/>
</dbReference>
<evidence type="ECO:0000256" key="2">
    <source>
        <dbReference type="PIRSR" id="PIRSR640255-1"/>
    </source>
</evidence>
<dbReference type="SUPFAM" id="SSF54060">
    <property type="entry name" value="His-Me finger endonucleases"/>
    <property type="match status" value="1"/>
</dbReference>
<reference evidence="7 8" key="1">
    <citation type="submission" date="2024-02" db="EMBL/GenBank/DDBJ databases">
        <title>Chromosome-level genome assembly of the Eurasian Minnow (Phoxinus phoxinus).</title>
        <authorList>
            <person name="Oriowo T.O."/>
            <person name="Martin S."/>
            <person name="Stange M."/>
            <person name="Chrysostomakis Y."/>
            <person name="Brown T."/>
            <person name="Winkler S."/>
            <person name="Kukowka S."/>
            <person name="Myers E.W."/>
            <person name="Bohne A."/>
        </authorList>
    </citation>
    <scope>NUCLEOTIDE SEQUENCE [LARGE SCALE GENOMIC DNA]</scope>
    <source>
        <strain evidence="7">ZFMK-TIS-60720</strain>
        <tissue evidence="7">Whole Organism</tissue>
    </source>
</reference>
<feature type="active site" description="Proton acceptor" evidence="2">
    <location>
        <position position="343"/>
    </location>
</feature>
<dbReference type="InterPro" id="IPR044929">
    <property type="entry name" value="DNA/RNA_non-sp_Endonuclease_sf"/>
</dbReference>
<dbReference type="InterPro" id="IPR044925">
    <property type="entry name" value="His-Me_finger_sf"/>
</dbReference>
<dbReference type="Proteomes" id="UP001364617">
    <property type="component" value="Unassembled WGS sequence"/>
</dbReference>
<dbReference type="InterPro" id="IPR040255">
    <property type="entry name" value="Non-specific_endonuclease"/>
</dbReference>
<dbReference type="PANTHER" id="PTHR13966">
    <property type="entry name" value="ENDONUCLEASE RELATED"/>
    <property type="match status" value="1"/>
</dbReference>